<evidence type="ECO:0000256" key="22">
    <source>
        <dbReference type="ARBA" id="ARBA00042535"/>
    </source>
</evidence>
<evidence type="ECO:0000256" key="3">
    <source>
        <dbReference type="ARBA" id="ARBA00006485"/>
    </source>
</evidence>
<evidence type="ECO:0000256" key="7">
    <source>
        <dbReference type="ARBA" id="ARBA00022527"/>
    </source>
</evidence>
<dbReference type="GO" id="GO:0000086">
    <property type="term" value="P:G2/M transition of mitotic cell cycle"/>
    <property type="evidence" value="ECO:0007669"/>
    <property type="project" value="TreeGrafter"/>
</dbReference>
<comment type="similarity">
    <text evidence="3">Belongs to the protein kinase superfamily. CMGC Ser/Thr protein kinase family. CDC2/CDKX subfamily.</text>
</comment>
<keyword evidence="9 30" id="KW-0132">Cell division</keyword>
<evidence type="ECO:0000256" key="14">
    <source>
        <dbReference type="ARBA" id="ARBA00022840"/>
    </source>
</evidence>
<evidence type="ECO:0000256" key="18">
    <source>
        <dbReference type="ARBA" id="ARBA00038698"/>
    </source>
</evidence>
<evidence type="ECO:0000256" key="16">
    <source>
        <dbReference type="ARBA" id="ARBA00023242"/>
    </source>
</evidence>
<dbReference type="Proteomes" id="UP001311232">
    <property type="component" value="Unassembled WGS sequence"/>
</dbReference>
<dbReference type="GO" id="GO:0008353">
    <property type="term" value="F:RNA polymerase II CTD heptapeptide repeat kinase activity"/>
    <property type="evidence" value="ECO:0007669"/>
    <property type="project" value="UniProtKB-EC"/>
</dbReference>
<keyword evidence="11 27" id="KW-0547">Nucleotide-binding</keyword>
<keyword evidence="8" id="KW-0597">Phosphoprotein</keyword>
<evidence type="ECO:0000256" key="28">
    <source>
        <dbReference type="RuleBase" id="RU000304"/>
    </source>
</evidence>
<dbReference type="EC" id="2.7.11.22" evidence="5"/>
<dbReference type="GO" id="GO:0005524">
    <property type="term" value="F:ATP binding"/>
    <property type="evidence" value="ECO:0007669"/>
    <property type="project" value="UniProtKB-UniRule"/>
</dbReference>
<evidence type="ECO:0000256" key="26">
    <source>
        <dbReference type="ARBA" id="ARBA00049280"/>
    </source>
</evidence>
<evidence type="ECO:0000256" key="24">
    <source>
        <dbReference type="ARBA" id="ARBA00047811"/>
    </source>
</evidence>
<name>A0AAV9R8P5_9TELE</name>
<dbReference type="InterPro" id="IPR050108">
    <property type="entry name" value="CDK"/>
</dbReference>
<evidence type="ECO:0000256" key="23">
    <source>
        <dbReference type="ARBA" id="ARBA00046122"/>
    </source>
</evidence>
<dbReference type="GO" id="GO:0004693">
    <property type="term" value="F:cyclin-dependent protein serine/threonine kinase activity"/>
    <property type="evidence" value="ECO:0007669"/>
    <property type="project" value="UniProtKB-EC"/>
</dbReference>
<keyword evidence="17" id="KW-0131">Cell cycle</keyword>
<evidence type="ECO:0000256" key="19">
    <source>
        <dbReference type="ARBA" id="ARBA00039266"/>
    </source>
</evidence>
<dbReference type="EC" id="2.7.11.23" evidence="4"/>
<evidence type="ECO:0000256" key="11">
    <source>
        <dbReference type="ARBA" id="ARBA00022741"/>
    </source>
</evidence>
<evidence type="ECO:0000256" key="12">
    <source>
        <dbReference type="ARBA" id="ARBA00022776"/>
    </source>
</evidence>
<comment type="catalytic activity">
    <reaction evidence="26">
        <text>[DNA-directed RNA polymerase] + ATP = phospho-[DNA-directed RNA polymerase] + ADP + H(+)</text>
        <dbReference type="Rhea" id="RHEA:10216"/>
        <dbReference type="Rhea" id="RHEA-COMP:11321"/>
        <dbReference type="Rhea" id="RHEA-COMP:11322"/>
        <dbReference type="ChEBI" id="CHEBI:15378"/>
        <dbReference type="ChEBI" id="CHEBI:30616"/>
        <dbReference type="ChEBI" id="CHEBI:43176"/>
        <dbReference type="ChEBI" id="CHEBI:68546"/>
        <dbReference type="ChEBI" id="CHEBI:456216"/>
        <dbReference type="EC" id="2.7.11.23"/>
    </reaction>
</comment>
<comment type="catalytic activity">
    <reaction evidence="24">
        <text>L-threonyl-[protein] + ATP = O-phospho-L-threonyl-[protein] + ADP + H(+)</text>
        <dbReference type="Rhea" id="RHEA:46608"/>
        <dbReference type="Rhea" id="RHEA-COMP:11060"/>
        <dbReference type="Rhea" id="RHEA-COMP:11605"/>
        <dbReference type="ChEBI" id="CHEBI:15378"/>
        <dbReference type="ChEBI" id="CHEBI:30013"/>
        <dbReference type="ChEBI" id="CHEBI:30616"/>
        <dbReference type="ChEBI" id="CHEBI:61977"/>
        <dbReference type="ChEBI" id="CHEBI:456216"/>
        <dbReference type="EC" id="2.7.11.22"/>
    </reaction>
</comment>
<dbReference type="GO" id="GO:0051301">
    <property type="term" value="P:cell division"/>
    <property type="evidence" value="ECO:0007669"/>
    <property type="project" value="UniProtKB-KW"/>
</dbReference>
<dbReference type="Gene3D" id="1.10.510.10">
    <property type="entry name" value="Transferase(Phosphotransferase) domain 1"/>
    <property type="match status" value="1"/>
</dbReference>
<gene>
    <name evidence="30" type="primary">CDK1</name>
    <name evidence="30" type="ORF">CRENBAI_010894</name>
</gene>
<keyword evidence="16" id="KW-0539">Nucleus</keyword>
<keyword evidence="6" id="KW-0963">Cytoplasm</keyword>
<feature type="domain" description="Protein kinase" evidence="29">
    <location>
        <begin position="147"/>
        <end position="430"/>
    </location>
</feature>
<evidence type="ECO:0000256" key="8">
    <source>
        <dbReference type="ARBA" id="ARBA00022553"/>
    </source>
</evidence>
<evidence type="ECO:0000313" key="30">
    <source>
        <dbReference type="EMBL" id="KAK5604779.1"/>
    </source>
</evidence>
<evidence type="ECO:0000256" key="20">
    <source>
        <dbReference type="ARBA" id="ARBA00041293"/>
    </source>
</evidence>
<dbReference type="InterPro" id="IPR008271">
    <property type="entry name" value="Ser/Thr_kinase_AS"/>
</dbReference>
<dbReference type="InterPro" id="IPR000719">
    <property type="entry name" value="Prot_kinase_dom"/>
</dbReference>
<evidence type="ECO:0000259" key="29">
    <source>
        <dbReference type="PROSITE" id="PS50011"/>
    </source>
</evidence>
<dbReference type="PROSITE" id="PS00107">
    <property type="entry name" value="PROTEIN_KINASE_ATP"/>
    <property type="match status" value="1"/>
</dbReference>
<dbReference type="GO" id="GO:0005634">
    <property type="term" value="C:nucleus"/>
    <property type="evidence" value="ECO:0007669"/>
    <property type="project" value="UniProtKB-SubCell"/>
</dbReference>
<keyword evidence="12" id="KW-0498">Mitosis</keyword>
<dbReference type="InterPro" id="IPR017441">
    <property type="entry name" value="Protein_kinase_ATP_BS"/>
</dbReference>
<evidence type="ECO:0000256" key="5">
    <source>
        <dbReference type="ARBA" id="ARBA00012425"/>
    </source>
</evidence>
<evidence type="ECO:0000256" key="13">
    <source>
        <dbReference type="ARBA" id="ARBA00022777"/>
    </source>
</evidence>
<reference evidence="30 31" key="1">
    <citation type="submission" date="2021-06" db="EMBL/GenBank/DDBJ databases">
        <authorList>
            <person name="Palmer J.M."/>
        </authorList>
    </citation>
    <scope>NUCLEOTIDE SEQUENCE [LARGE SCALE GENOMIC DNA]</scope>
    <source>
        <strain evidence="30 31">MEX-2019</strain>
        <tissue evidence="30">Muscle</tissue>
    </source>
</reference>
<evidence type="ECO:0000256" key="15">
    <source>
        <dbReference type="ARBA" id="ARBA00023212"/>
    </source>
</evidence>
<dbReference type="FunFam" id="1.10.510.10:FF:000231">
    <property type="entry name" value="Cyclin-dependent kinase 1"/>
    <property type="match status" value="1"/>
</dbReference>
<sequence>MTADVWPQTNTGEPRRATLQVIKVDDGEMVFEGDGEDEIKTSSWSSILETGICLNLSSSLIIPVLDNLNVFLILSVITAARMLLSEQPGHNSPVQLPSQHLESVSSIFISSPNKKTEMLKKKNPFRSNPVTSARCLPLNRQAVMEDYVKIEKIGEGTYGVVYKGRHKATGQVVAMKKIRLESEEEGVPSTAVREVSLLQELKHPNVVRLLDVLMQESRLYLIFEFLSMDLKKYLDSIPSGQYMDPMLVKSYLYQILEGIYFCHCRRVLHRDLKPQNLLIDNKGVIKLADFGLARAFGVPVRVYTHEVVTLWYRAPEVLLGSPRYSTPVDVWSTGTIFAELATKKPLFHGDSEIDQLFRIFRTLGTPNNDVWPDVENLPDYKSTFPKWKSGNLSSMVKNLDNNGLDLLAKMLTYNPPKRISAREAMTHPYFDDLDKSTLPAANNI</sequence>
<evidence type="ECO:0000256" key="9">
    <source>
        <dbReference type="ARBA" id="ARBA00022618"/>
    </source>
</evidence>
<keyword evidence="31" id="KW-1185">Reference proteome</keyword>
<evidence type="ECO:0000256" key="2">
    <source>
        <dbReference type="ARBA" id="ARBA00004300"/>
    </source>
</evidence>
<proteinExistence type="inferred from homology"/>
<evidence type="ECO:0000256" key="21">
    <source>
        <dbReference type="ARBA" id="ARBA00041902"/>
    </source>
</evidence>
<comment type="subcellular location">
    <subcellularLocation>
        <location evidence="2">Cytoplasm</location>
        <location evidence="2">Cytoskeleton</location>
        <location evidence="2">Microtubule organizing center</location>
        <location evidence="2">Centrosome</location>
    </subcellularLocation>
    <subcellularLocation>
        <location evidence="1">Nucleus</location>
    </subcellularLocation>
</comment>
<dbReference type="PANTHER" id="PTHR24056">
    <property type="entry name" value="CELL DIVISION PROTEIN KINASE"/>
    <property type="match status" value="1"/>
</dbReference>
<keyword evidence="13 30" id="KW-0418">Kinase</keyword>
<dbReference type="GO" id="GO:0007095">
    <property type="term" value="P:mitotic G2 DNA damage checkpoint signaling"/>
    <property type="evidence" value="ECO:0007669"/>
    <property type="project" value="TreeGrafter"/>
</dbReference>
<keyword evidence="10" id="KW-0808">Transferase</keyword>
<evidence type="ECO:0000256" key="25">
    <source>
        <dbReference type="ARBA" id="ARBA00048367"/>
    </source>
</evidence>
<evidence type="ECO:0000256" key="6">
    <source>
        <dbReference type="ARBA" id="ARBA00022490"/>
    </source>
</evidence>
<dbReference type="SMART" id="SM00220">
    <property type="entry name" value="S_TKc"/>
    <property type="match status" value="1"/>
</dbReference>
<feature type="binding site" evidence="27">
    <location>
        <position position="176"/>
    </location>
    <ligand>
        <name>ATP</name>
        <dbReference type="ChEBI" id="CHEBI:30616"/>
    </ligand>
</feature>
<accession>A0AAV9R8P5</accession>
<organism evidence="30 31">
    <name type="scientific">Crenichthys baileyi</name>
    <name type="common">White River springfish</name>
    <dbReference type="NCBI Taxonomy" id="28760"/>
    <lineage>
        <taxon>Eukaryota</taxon>
        <taxon>Metazoa</taxon>
        <taxon>Chordata</taxon>
        <taxon>Craniata</taxon>
        <taxon>Vertebrata</taxon>
        <taxon>Euteleostomi</taxon>
        <taxon>Actinopterygii</taxon>
        <taxon>Neopterygii</taxon>
        <taxon>Teleostei</taxon>
        <taxon>Neoteleostei</taxon>
        <taxon>Acanthomorphata</taxon>
        <taxon>Ovalentaria</taxon>
        <taxon>Atherinomorphae</taxon>
        <taxon>Cyprinodontiformes</taxon>
        <taxon>Goodeidae</taxon>
        <taxon>Crenichthys</taxon>
    </lineage>
</organism>
<dbReference type="PROSITE" id="PS50011">
    <property type="entry name" value="PROTEIN_KINASE_DOM"/>
    <property type="match status" value="1"/>
</dbReference>
<dbReference type="EMBL" id="JAHHUM010002326">
    <property type="protein sequence ID" value="KAK5604779.1"/>
    <property type="molecule type" value="Genomic_DNA"/>
</dbReference>
<evidence type="ECO:0000256" key="10">
    <source>
        <dbReference type="ARBA" id="ARBA00022679"/>
    </source>
</evidence>
<evidence type="ECO:0000256" key="27">
    <source>
        <dbReference type="PROSITE-ProRule" id="PRU10141"/>
    </source>
</evidence>
<dbReference type="Gene3D" id="3.30.200.20">
    <property type="entry name" value="Phosphorylase Kinase, domain 1"/>
    <property type="match status" value="1"/>
</dbReference>
<dbReference type="PANTHER" id="PTHR24056:SF334">
    <property type="entry name" value="CYCLIN-DEPENDENT KINASE 1"/>
    <property type="match status" value="1"/>
</dbReference>
<evidence type="ECO:0000256" key="1">
    <source>
        <dbReference type="ARBA" id="ARBA00004123"/>
    </source>
</evidence>
<dbReference type="FunFam" id="3.30.200.20:FF:000027">
    <property type="entry name" value="Putative Cyclin-dependent kinase 1"/>
    <property type="match status" value="1"/>
</dbReference>
<evidence type="ECO:0000313" key="31">
    <source>
        <dbReference type="Proteomes" id="UP001311232"/>
    </source>
</evidence>
<keyword evidence="14 27" id="KW-0067">ATP-binding</keyword>
<dbReference type="SUPFAM" id="SSF56112">
    <property type="entry name" value="Protein kinase-like (PK-like)"/>
    <property type="match status" value="1"/>
</dbReference>
<dbReference type="Pfam" id="PF00069">
    <property type="entry name" value="Pkinase"/>
    <property type="match status" value="1"/>
</dbReference>
<comment type="function">
    <text evidence="23">Plays a key role in the control of the eukaryotic cell cycle by modulating the centrosome cycle as well as mitotic onset; promotes G2-M transition via association with multiple interphase cyclins. During G2 and early mitosis, CDC25A/B/C-mediated dephosphorylation activates CDK1/cyclin complexes which phosphorylate several substrates that trigger at least centrosome separation, Golgi dynamics, nuclear envelope breakdown and chromosome condensation. Once chromosomes are condensed and aligned at the metaphase plate, CDK1 activity is switched off by WEE1- and PKMYT1-mediated phosphorylation to allow sister chromatid separation, chromosome decondensation, reformation of the nuclear envelope and cytokinesis. Catalyzes lamin (LMNA, LMNB1 and LMNB2) phosphorylation at the onset of mitosis, promoting nuclear envelope breakdown.</text>
</comment>
<protein>
    <recommendedName>
        <fullName evidence="19">Cyclin-dependent kinase 1</fullName>
        <ecNumber evidence="5">2.7.11.22</ecNumber>
        <ecNumber evidence="4">2.7.11.23</ecNumber>
    </recommendedName>
    <alternativeName>
        <fullName evidence="21">Cell division control protein 2 homolog</fullName>
    </alternativeName>
    <alternativeName>
        <fullName evidence="20">Cell division protein kinase 1</fullName>
    </alternativeName>
    <alternativeName>
        <fullName evidence="22">p34 protein kinase</fullName>
    </alternativeName>
</protein>
<evidence type="ECO:0000256" key="17">
    <source>
        <dbReference type="ARBA" id="ARBA00023306"/>
    </source>
</evidence>
<comment type="caution">
    <text evidence="30">The sequence shown here is derived from an EMBL/GenBank/DDBJ whole genome shotgun (WGS) entry which is preliminary data.</text>
</comment>
<keyword evidence="15" id="KW-0206">Cytoskeleton</keyword>
<evidence type="ECO:0000256" key="4">
    <source>
        <dbReference type="ARBA" id="ARBA00012409"/>
    </source>
</evidence>
<dbReference type="GO" id="GO:0005813">
    <property type="term" value="C:centrosome"/>
    <property type="evidence" value="ECO:0007669"/>
    <property type="project" value="UniProtKB-SubCell"/>
</dbReference>
<dbReference type="AlphaFoldDB" id="A0AAV9R8P5"/>
<keyword evidence="7 28" id="KW-0723">Serine/threonine-protein kinase</keyword>
<comment type="subunit">
    <text evidence="18">Forms a stable but non-covalent complex with cyclin B in mature oocytes.</text>
</comment>
<dbReference type="CDD" id="cd07861">
    <property type="entry name" value="STKc_CDK1_euk"/>
    <property type="match status" value="1"/>
</dbReference>
<dbReference type="PROSITE" id="PS00108">
    <property type="entry name" value="PROTEIN_KINASE_ST"/>
    <property type="match status" value="1"/>
</dbReference>
<comment type="catalytic activity">
    <reaction evidence="25">
        <text>L-seryl-[protein] + ATP = O-phospho-L-seryl-[protein] + ADP + H(+)</text>
        <dbReference type="Rhea" id="RHEA:17989"/>
        <dbReference type="Rhea" id="RHEA-COMP:9863"/>
        <dbReference type="Rhea" id="RHEA-COMP:11604"/>
        <dbReference type="ChEBI" id="CHEBI:15378"/>
        <dbReference type="ChEBI" id="CHEBI:29999"/>
        <dbReference type="ChEBI" id="CHEBI:30616"/>
        <dbReference type="ChEBI" id="CHEBI:83421"/>
        <dbReference type="ChEBI" id="CHEBI:456216"/>
        <dbReference type="EC" id="2.7.11.22"/>
    </reaction>
</comment>
<dbReference type="InterPro" id="IPR011009">
    <property type="entry name" value="Kinase-like_dom_sf"/>
</dbReference>